<keyword evidence="18" id="KW-1185">Reference proteome</keyword>
<feature type="binding site" evidence="14">
    <location>
        <position position="248"/>
    </location>
    <ligand>
        <name>Mg(2+)</name>
        <dbReference type="ChEBI" id="CHEBI:18420"/>
    </ligand>
</feature>
<keyword evidence="9 14" id="KW-0460">Magnesium</keyword>
<evidence type="ECO:0000256" key="12">
    <source>
        <dbReference type="ARBA" id="ARBA00023211"/>
    </source>
</evidence>
<evidence type="ECO:0000256" key="15">
    <source>
        <dbReference type="RuleBase" id="RU004445"/>
    </source>
</evidence>
<comment type="cofactor">
    <cofactor evidence="2">
        <name>Mn(2+)</name>
        <dbReference type="ChEBI" id="CHEBI:29035"/>
    </cofactor>
</comment>
<accession>A0A437M2F4</accession>
<dbReference type="Gene3D" id="3.40.718.10">
    <property type="entry name" value="Isopropylmalate Dehydrogenase"/>
    <property type="match status" value="1"/>
</dbReference>
<keyword evidence="14" id="KW-0963">Cytoplasm</keyword>
<reference evidence="17 18" key="1">
    <citation type="submission" date="2019-01" db="EMBL/GenBank/DDBJ databases">
        <authorList>
            <person name="Chen W.-M."/>
        </authorList>
    </citation>
    <scope>NUCLEOTIDE SEQUENCE [LARGE SCALE GENOMIC DNA]</scope>
    <source>
        <strain evidence="17 18">CCP-6</strain>
    </source>
</reference>
<comment type="caution">
    <text evidence="14">Lacks conserved residue(s) required for the propagation of feature annotation.</text>
</comment>
<comment type="function">
    <text evidence="14 15">Catalyzes the oxidation of 3-carboxy-2-hydroxy-4-methylpentanoate (3-isopropylmalate) to 3-carboxy-4-methyl-2-oxopentanoate. The product decarboxylates to 4-methyl-2 oxopentanoate.</text>
</comment>
<dbReference type="GO" id="GO:0051287">
    <property type="term" value="F:NAD binding"/>
    <property type="evidence" value="ECO:0007669"/>
    <property type="project" value="InterPro"/>
</dbReference>
<keyword evidence="6 14" id="KW-0432">Leucine biosynthesis</keyword>
<evidence type="ECO:0000313" key="17">
    <source>
        <dbReference type="EMBL" id="RVT91867.1"/>
    </source>
</evidence>
<dbReference type="AlphaFoldDB" id="A0A437M2F4"/>
<dbReference type="EC" id="1.1.1.85" evidence="14"/>
<feature type="binding site" evidence="14">
    <location>
        <position position="220"/>
    </location>
    <ligand>
        <name>Mg(2+)</name>
        <dbReference type="ChEBI" id="CHEBI:18420"/>
    </ligand>
</feature>
<dbReference type="UniPathway" id="UPA00048">
    <property type="reaction ID" value="UER00072"/>
</dbReference>
<evidence type="ECO:0000313" key="18">
    <source>
        <dbReference type="Proteomes" id="UP000282957"/>
    </source>
</evidence>
<feature type="site" description="Important for catalysis" evidence="14">
    <location>
        <position position="137"/>
    </location>
</feature>
<keyword evidence="11 14" id="KW-0520">NAD</keyword>
<dbReference type="FunFam" id="3.40.718.10:FF:000006">
    <property type="entry name" value="3-isopropylmalate dehydrogenase"/>
    <property type="match status" value="1"/>
</dbReference>
<dbReference type="SMART" id="SM01329">
    <property type="entry name" value="Iso_dh"/>
    <property type="match status" value="1"/>
</dbReference>
<dbReference type="OrthoDB" id="9767905at2"/>
<evidence type="ECO:0000256" key="9">
    <source>
        <dbReference type="ARBA" id="ARBA00022842"/>
    </source>
</evidence>
<dbReference type="GO" id="GO:0003862">
    <property type="term" value="F:3-isopropylmalate dehydrogenase activity"/>
    <property type="evidence" value="ECO:0007669"/>
    <property type="project" value="UniProtKB-UniRule"/>
</dbReference>
<evidence type="ECO:0000256" key="1">
    <source>
        <dbReference type="ARBA" id="ARBA00000624"/>
    </source>
</evidence>
<comment type="catalytic activity">
    <reaction evidence="1 14 15">
        <text>(2R,3S)-3-isopropylmalate + NAD(+) = 4-methyl-2-oxopentanoate + CO2 + NADH</text>
        <dbReference type="Rhea" id="RHEA:32271"/>
        <dbReference type="ChEBI" id="CHEBI:16526"/>
        <dbReference type="ChEBI" id="CHEBI:17865"/>
        <dbReference type="ChEBI" id="CHEBI:35121"/>
        <dbReference type="ChEBI" id="CHEBI:57540"/>
        <dbReference type="ChEBI" id="CHEBI:57945"/>
        <dbReference type="EC" id="1.1.1.85"/>
    </reaction>
</comment>
<evidence type="ECO:0000256" key="11">
    <source>
        <dbReference type="ARBA" id="ARBA00023027"/>
    </source>
</evidence>
<dbReference type="PANTHER" id="PTHR42979">
    <property type="entry name" value="3-ISOPROPYLMALATE DEHYDROGENASE"/>
    <property type="match status" value="1"/>
</dbReference>
<dbReference type="InterPro" id="IPR019818">
    <property type="entry name" value="IsoCit/isopropylmalate_DH_CS"/>
</dbReference>
<dbReference type="GO" id="GO:0000287">
    <property type="term" value="F:magnesium ion binding"/>
    <property type="evidence" value="ECO:0007669"/>
    <property type="project" value="InterPro"/>
</dbReference>
<comment type="subcellular location">
    <subcellularLocation>
        <location evidence="14">Cytoplasm</location>
    </subcellularLocation>
</comment>
<dbReference type="PROSITE" id="PS00470">
    <property type="entry name" value="IDH_IMDH"/>
    <property type="match status" value="1"/>
</dbReference>
<evidence type="ECO:0000256" key="6">
    <source>
        <dbReference type="ARBA" id="ARBA00022430"/>
    </source>
</evidence>
<dbReference type="NCBIfam" id="TIGR00169">
    <property type="entry name" value="leuB"/>
    <property type="match status" value="1"/>
</dbReference>
<name>A0A437M2F4_9PROT</name>
<sequence length="356" mass="38546">MKIAVLPGDGIGQEIIPQAVKALKAAGGHLPLDLNQGEIGWTSVVASGEALPQSTIDLIDRSDAILFGAIGGPEYEDWKRKNPRGSPLLRLRQDMKLFANYRPITLFPELINASPIKAELIQGLDLLIIRELNGDIYFGEPRGMVSDTPGQRESINTMRYTEAQIRQVAHAGFKAARRRRKKLCSVDKANVLETMLLWRDVVTEVGREYPDVELTHLFVDAAAMELIRRPTHFDVIVTGNMFGDILSDEAAMLTGSLGMLPSASIGTGAKGLFEPIHGSAPDIAGKDIANPLAAILSAALMLRYGFELEEEAQRIEGAVRQVLARGLRTGDIMEKGATRVGTQEMGEAVAKAIAAG</sequence>
<keyword evidence="13 14" id="KW-0100">Branched-chain amino acid biosynthesis</keyword>
<evidence type="ECO:0000259" key="16">
    <source>
        <dbReference type="SMART" id="SM01329"/>
    </source>
</evidence>
<feature type="binding site" evidence="14">
    <location>
        <position position="220"/>
    </location>
    <ligand>
        <name>substrate</name>
    </ligand>
</feature>
<comment type="caution">
    <text evidence="17">The sequence shown here is derived from an EMBL/GenBank/DDBJ whole genome shotgun (WGS) entry which is preliminary data.</text>
</comment>
<comment type="pathway">
    <text evidence="3 14 15">Amino-acid biosynthesis; L-leucine biosynthesis; L-leucine from 3-methyl-2-oxobutanoate: step 3/4.</text>
</comment>
<feature type="site" description="Important for catalysis" evidence="14">
    <location>
        <position position="188"/>
    </location>
</feature>
<feature type="binding site" evidence="14">
    <location>
        <position position="102"/>
    </location>
    <ligand>
        <name>substrate</name>
    </ligand>
</feature>
<comment type="cofactor">
    <cofactor evidence="14 15">
        <name>Mg(2+)</name>
        <dbReference type="ChEBI" id="CHEBI:18420"/>
    </cofactor>
    <cofactor evidence="14 15">
        <name>Mn(2+)</name>
        <dbReference type="ChEBI" id="CHEBI:29035"/>
    </cofactor>
    <text evidence="14 15">Binds 1 Mg(2+) or Mn(2+) ion per subunit.</text>
</comment>
<dbReference type="GO" id="GO:0009098">
    <property type="term" value="P:L-leucine biosynthetic process"/>
    <property type="evidence" value="ECO:0007669"/>
    <property type="project" value="UniProtKB-UniRule"/>
</dbReference>
<feature type="binding site" evidence="14">
    <location>
        <position position="92"/>
    </location>
    <ligand>
        <name>substrate</name>
    </ligand>
</feature>
<dbReference type="PANTHER" id="PTHR42979:SF1">
    <property type="entry name" value="3-ISOPROPYLMALATE DEHYDROGENASE"/>
    <property type="match status" value="1"/>
</dbReference>
<dbReference type="SUPFAM" id="SSF53659">
    <property type="entry name" value="Isocitrate/Isopropylmalate dehydrogenase-like"/>
    <property type="match status" value="1"/>
</dbReference>
<evidence type="ECO:0000256" key="4">
    <source>
        <dbReference type="ARBA" id="ARBA00008319"/>
    </source>
</evidence>
<evidence type="ECO:0000256" key="5">
    <source>
        <dbReference type="ARBA" id="ARBA00011738"/>
    </source>
</evidence>
<organism evidence="17 18">
    <name type="scientific">Rhodovarius crocodyli</name>
    <dbReference type="NCBI Taxonomy" id="1979269"/>
    <lineage>
        <taxon>Bacteria</taxon>
        <taxon>Pseudomonadati</taxon>
        <taxon>Pseudomonadota</taxon>
        <taxon>Alphaproteobacteria</taxon>
        <taxon>Acetobacterales</taxon>
        <taxon>Roseomonadaceae</taxon>
        <taxon>Rhodovarius</taxon>
    </lineage>
</organism>
<feature type="domain" description="Isopropylmalate dehydrogenase-like" evidence="16">
    <location>
        <begin position="2"/>
        <end position="349"/>
    </location>
</feature>
<gene>
    <name evidence="14 17" type="primary">leuB</name>
    <name evidence="17" type="ORF">EOD42_20920</name>
</gene>
<keyword evidence="10 14" id="KW-0560">Oxidoreductase</keyword>
<comment type="subunit">
    <text evidence="5 14 15">Homodimer.</text>
</comment>
<feature type="binding site" evidence="14">
    <location>
        <position position="244"/>
    </location>
    <ligand>
        <name>Mg(2+)</name>
        <dbReference type="ChEBI" id="CHEBI:18420"/>
    </ligand>
</feature>
<dbReference type="InterPro" id="IPR024084">
    <property type="entry name" value="IsoPropMal-DH-like_dom"/>
</dbReference>
<keyword evidence="7 14" id="KW-0028">Amino-acid biosynthesis</keyword>
<dbReference type="GO" id="GO:0005829">
    <property type="term" value="C:cytosol"/>
    <property type="evidence" value="ECO:0007669"/>
    <property type="project" value="TreeGrafter"/>
</dbReference>
<keyword evidence="8 14" id="KW-0479">Metal-binding</keyword>
<evidence type="ECO:0000256" key="2">
    <source>
        <dbReference type="ARBA" id="ARBA00001936"/>
    </source>
</evidence>
<evidence type="ECO:0000256" key="8">
    <source>
        <dbReference type="ARBA" id="ARBA00022723"/>
    </source>
</evidence>
<feature type="binding site" evidence="14">
    <location>
        <position position="130"/>
    </location>
    <ligand>
        <name>substrate</name>
    </ligand>
</feature>
<feature type="binding site" evidence="14">
    <location>
        <begin position="278"/>
        <end position="290"/>
    </location>
    <ligand>
        <name>NAD(+)</name>
        <dbReference type="ChEBI" id="CHEBI:57540"/>
    </ligand>
</feature>
<evidence type="ECO:0000256" key="3">
    <source>
        <dbReference type="ARBA" id="ARBA00004762"/>
    </source>
</evidence>
<evidence type="ECO:0000256" key="13">
    <source>
        <dbReference type="ARBA" id="ARBA00023304"/>
    </source>
</evidence>
<keyword evidence="12 14" id="KW-0464">Manganese</keyword>
<dbReference type="HAMAP" id="MF_01033">
    <property type="entry name" value="LeuB_type1"/>
    <property type="match status" value="1"/>
</dbReference>
<evidence type="ECO:0000256" key="14">
    <source>
        <dbReference type="HAMAP-Rule" id="MF_01033"/>
    </source>
</evidence>
<dbReference type="Proteomes" id="UP000282957">
    <property type="component" value="Unassembled WGS sequence"/>
</dbReference>
<dbReference type="Pfam" id="PF00180">
    <property type="entry name" value="Iso_dh"/>
    <property type="match status" value="1"/>
</dbReference>
<dbReference type="EMBL" id="SACL01000009">
    <property type="protein sequence ID" value="RVT91867.1"/>
    <property type="molecule type" value="Genomic_DNA"/>
</dbReference>
<evidence type="ECO:0000256" key="10">
    <source>
        <dbReference type="ARBA" id="ARBA00023002"/>
    </source>
</evidence>
<protein>
    <recommendedName>
        <fullName evidence="14">3-isopropylmalate dehydrogenase</fullName>
        <ecNumber evidence="14">1.1.1.85</ecNumber>
    </recommendedName>
    <alternativeName>
        <fullName evidence="14">3-IPM-DH</fullName>
    </alternativeName>
    <alternativeName>
        <fullName evidence="14">Beta-IPM dehydrogenase</fullName>
        <shortName evidence="14">IMDH</shortName>
    </alternativeName>
</protein>
<dbReference type="InterPro" id="IPR004429">
    <property type="entry name" value="Isopropylmalate_DH"/>
</dbReference>
<evidence type="ECO:0000256" key="7">
    <source>
        <dbReference type="ARBA" id="ARBA00022605"/>
    </source>
</evidence>
<comment type="similarity">
    <text evidence="4 14">Belongs to the isocitrate and isopropylmalate dehydrogenases family. LeuB type 1 subfamily.</text>
</comment>
<proteinExistence type="inferred from homology"/>